<dbReference type="Gene3D" id="1.20.58.1000">
    <property type="entry name" value="Metal-sensitive repressor, helix protomer"/>
    <property type="match status" value="1"/>
</dbReference>
<evidence type="ECO:0000256" key="2">
    <source>
        <dbReference type="ARBA" id="ARBA00023008"/>
    </source>
</evidence>
<dbReference type="Proteomes" id="UP000014387">
    <property type="component" value="Unassembled WGS sequence"/>
</dbReference>
<dbReference type="PANTHER" id="PTHR33677">
    <property type="entry name" value="TRANSCRIPTIONAL REPRESSOR FRMR-RELATED"/>
    <property type="match status" value="1"/>
</dbReference>
<dbReference type="EMBL" id="AGWN01000002">
    <property type="protein sequence ID" value="EPD29474.1"/>
    <property type="molecule type" value="Genomic_DNA"/>
</dbReference>
<dbReference type="GO" id="GO:0003677">
    <property type="term" value="F:DNA binding"/>
    <property type="evidence" value="ECO:0007669"/>
    <property type="project" value="InterPro"/>
</dbReference>
<name>A0A9W5RD36_9ACTO</name>
<reference evidence="3 4" key="1">
    <citation type="submission" date="2013-05" db="EMBL/GenBank/DDBJ databases">
        <title>The Genome Sequence of Actinomyces europaeus ACS-120-V-COL10B.</title>
        <authorList>
            <consortium name="The Broad Institute Genomics Platform"/>
            <person name="Earl A."/>
            <person name="Ward D."/>
            <person name="Feldgarden M."/>
            <person name="Gevers D."/>
            <person name="Saerens B."/>
            <person name="Vaneechoutte M."/>
            <person name="Walker B."/>
            <person name="Young S."/>
            <person name="Zeng Q."/>
            <person name="Gargeya S."/>
            <person name="Fitzgerald M."/>
            <person name="Haas B."/>
            <person name="Abouelleil A."/>
            <person name="Allen A.W."/>
            <person name="Alvarado L."/>
            <person name="Arachchi H.M."/>
            <person name="Berlin A.M."/>
            <person name="Chapman S.B."/>
            <person name="Gainer-Dewar J."/>
            <person name="Goldberg J."/>
            <person name="Griggs A."/>
            <person name="Gujja S."/>
            <person name="Hansen M."/>
            <person name="Howarth C."/>
            <person name="Imamovic A."/>
            <person name="Ireland A."/>
            <person name="Larimer J."/>
            <person name="McCowan C."/>
            <person name="Murphy C."/>
            <person name="Pearson M."/>
            <person name="Poon T.W."/>
            <person name="Priest M."/>
            <person name="Roberts A."/>
            <person name="Saif S."/>
            <person name="Shea T."/>
            <person name="Sisk P."/>
            <person name="Sykes S."/>
            <person name="Wortman J."/>
            <person name="Nusbaum C."/>
            <person name="Birren B."/>
        </authorList>
    </citation>
    <scope>NUCLEOTIDE SEQUENCE [LARGE SCALE GENOMIC DNA]</scope>
    <source>
        <strain evidence="3 4">ACS-120-V-Col10b</strain>
    </source>
</reference>
<dbReference type="InterPro" id="IPR038390">
    <property type="entry name" value="Metal_Tscrpt_repr_sf"/>
</dbReference>
<evidence type="ECO:0000256" key="1">
    <source>
        <dbReference type="ARBA" id="ARBA00005428"/>
    </source>
</evidence>
<dbReference type="PANTHER" id="PTHR33677:SF5">
    <property type="entry name" value="TRANSCRIPTIONAL REPRESSOR FRMR"/>
    <property type="match status" value="1"/>
</dbReference>
<dbReference type="Pfam" id="PF02583">
    <property type="entry name" value="Trns_repr_metal"/>
    <property type="match status" value="1"/>
</dbReference>
<dbReference type="GO" id="GO:0046872">
    <property type="term" value="F:metal ion binding"/>
    <property type="evidence" value="ECO:0007669"/>
    <property type="project" value="InterPro"/>
</dbReference>
<comment type="similarity">
    <text evidence="1">Belongs to the CsoR family.</text>
</comment>
<organism evidence="3 4">
    <name type="scientific">Gleimia europaea ACS-120-V-Col10b</name>
    <dbReference type="NCBI Taxonomy" id="883069"/>
    <lineage>
        <taxon>Bacteria</taxon>
        <taxon>Bacillati</taxon>
        <taxon>Actinomycetota</taxon>
        <taxon>Actinomycetes</taxon>
        <taxon>Actinomycetales</taxon>
        <taxon>Actinomycetaceae</taxon>
        <taxon>Gleimia</taxon>
    </lineage>
</organism>
<gene>
    <name evidence="3" type="ORF">HMPREF9238_01454</name>
</gene>
<keyword evidence="2" id="KW-0186">Copper</keyword>
<proteinExistence type="inferred from homology"/>
<dbReference type="CDD" id="cd10148">
    <property type="entry name" value="CsoR-like_DUF156"/>
    <property type="match status" value="1"/>
</dbReference>
<protein>
    <submittedName>
        <fullName evidence="3">Uncharacterized protein</fullName>
    </submittedName>
</protein>
<sequence>MTSVQVSEEDRRAVRNRLSRARGQIEAIIRQLEEDKPCLEILPQMIAASKAVDRATYAMVLAAIQSCAASDGSGVEDHPDAEELRKIFLSLA</sequence>
<dbReference type="GO" id="GO:0045892">
    <property type="term" value="P:negative regulation of DNA-templated transcription"/>
    <property type="evidence" value="ECO:0007669"/>
    <property type="project" value="UniProtKB-ARBA"/>
</dbReference>
<evidence type="ECO:0000313" key="4">
    <source>
        <dbReference type="Proteomes" id="UP000014387"/>
    </source>
</evidence>
<evidence type="ECO:0000313" key="3">
    <source>
        <dbReference type="EMBL" id="EPD29474.1"/>
    </source>
</evidence>
<dbReference type="RefSeq" id="WP_016444780.1">
    <property type="nucleotide sequence ID" value="NZ_KE150267.1"/>
</dbReference>
<dbReference type="InterPro" id="IPR003735">
    <property type="entry name" value="Metal_Tscrpt_repr"/>
</dbReference>
<dbReference type="OrthoDB" id="9809524at2"/>
<comment type="caution">
    <text evidence="3">The sequence shown here is derived from an EMBL/GenBank/DDBJ whole genome shotgun (WGS) entry which is preliminary data.</text>
</comment>
<dbReference type="AlphaFoldDB" id="A0A9W5RD36"/>
<accession>A0A9W5RD36</accession>
<keyword evidence="4" id="KW-1185">Reference proteome</keyword>